<evidence type="ECO:0000313" key="2">
    <source>
        <dbReference type="EMBL" id="KAF3761253.1"/>
    </source>
</evidence>
<accession>A0A9P5CJQ7</accession>
<evidence type="ECO:0000313" key="3">
    <source>
        <dbReference type="Proteomes" id="UP000803844"/>
    </source>
</evidence>
<proteinExistence type="predicted"/>
<dbReference type="Proteomes" id="UP000803844">
    <property type="component" value="Unassembled WGS sequence"/>
</dbReference>
<evidence type="ECO:0000256" key="1">
    <source>
        <dbReference type="SAM" id="MobiDB-lite"/>
    </source>
</evidence>
<feature type="compositionally biased region" description="Basic and acidic residues" evidence="1">
    <location>
        <begin position="97"/>
        <end position="108"/>
    </location>
</feature>
<dbReference type="AlphaFoldDB" id="A0A9P5CJQ7"/>
<sequence>MAGRPPPLLLTKRLTSFLHLNLSAQITTLLLLNPDGKLLAYASNPPIPVATLRTHGTVAASLYAIHSSGTDRDTIDGALGPNRTDGAGGSGSNKNSKRPDRTTGHQRDGPLAVTIQLETGIVLVIRRLRCGMLFVCMGPPDPRLQAQPSQQQHSHAAHLGSPSDVASVLSAATAQTSASSVMFGAGTAGVMATRRHAEELARWLDDKLGSLELPADGLGGAV</sequence>
<dbReference type="OrthoDB" id="271745at2759"/>
<dbReference type="GeneID" id="63839456"/>
<dbReference type="EMBL" id="MU032351">
    <property type="protein sequence ID" value="KAF3761253.1"/>
    <property type="molecule type" value="Genomic_DNA"/>
</dbReference>
<reference evidence="2" key="1">
    <citation type="journal article" date="2020" name="Phytopathology">
        <title>Genome sequence of the chestnut blight fungus Cryphonectria parasitica EP155: A fundamental resource for an archetypical invasive plant pathogen.</title>
        <authorList>
            <person name="Crouch J.A."/>
            <person name="Dawe A."/>
            <person name="Aerts A."/>
            <person name="Barry K."/>
            <person name="Churchill A.C.L."/>
            <person name="Grimwood J."/>
            <person name="Hillman B."/>
            <person name="Milgroom M.G."/>
            <person name="Pangilinan J."/>
            <person name="Smith M."/>
            <person name="Salamov A."/>
            <person name="Schmutz J."/>
            <person name="Yadav J."/>
            <person name="Grigoriev I.V."/>
            <person name="Nuss D."/>
        </authorList>
    </citation>
    <scope>NUCLEOTIDE SEQUENCE</scope>
    <source>
        <strain evidence="2">EP155</strain>
    </source>
</reference>
<gene>
    <name evidence="2" type="ORF">M406DRAFT_347749</name>
</gene>
<dbReference type="Gene3D" id="3.30.450.30">
    <property type="entry name" value="Dynein light chain 2a, cytoplasmic"/>
    <property type="match status" value="1"/>
</dbReference>
<feature type="region of interest" description="Disordered" evidence="1">
    <location>
        <begin position="73"/>
        <end position="110"/>
    </location>
</feature>
<protein>
    <submittedName>
        <fullName evidence="2">Uncharacterized protein</fullName>
    </submittedName>
</protein>
<organism evidence="2 3">
    <name type="scientific">Cryphonectria parasitica (strain ATCC 38755 / EP155)</name>
    <dbReference type="NCBI Taxonomy" id="660469"/>
    <lineage>
        <taxon>Eukaryota</taxon>
        <taxon>Fungi</taxon>
        <taxon>Dikarya</taxon>
        <taxon>Ascomycota</taxon>
        <taxon>Pezizomycotina</taxon>
        <taxon>Sordariomycetes</taxon>
        <taxon>Sordariomycetidae</taxon>
        <taxon>Diaporthales</taxon>
        <taxon>Cryphonectriaceae</taxon>
        <taxon>Cryphonectria-Endothia species complex</taxon>
        <taxon>Cryphonectria</taxon>
    </lineage>
</organism>
<name>A0A9P5CJQ7_CRYP1</name>
<keyword evidence="3" id="KW-1185">Reference proteome</keyword>
<comment type="caution">
    <text evidence="2">The sequence shown here is derived from an EMBL/GenBank/DDBJ whole genome shotgun (WGS) entry which is preliminary data.</text>
</comment>
<dbReference type="RefSeq" id="XP_040772232.1">
    <property type="nucleotide sequence ID" value="XM_040922327.1"/>
</dbReference>